<proteinExistence type="inferred from homology"/>
<organism evidence="6 7">
    <name type="scientific">Erythranthe guttata</name>
    <name type="common">Yellow monkey flower</name>
    <name type="synonym">Mimulus guttatus</name>
    <dbReference type="NCBI Taxonomy" id="4155"/>
    <lineage>
        <taxon>Eukaryota</taxon>
        <taxon>Viridiplantae</taxon>
        <taxon>Streptophyta</taxon>
        <taxon>Embryophyta</taxon>
        <taxon>Tracheophyta</taxon>
        <taxon>Spermatophyta</taxon>
        <taxon>Magnoliopsida</taxon>
        <taxon>eudicotyledons</taxon>
        <taxon>Gunneridae</taxon>
        <taxon>Pentapetalae</taxon>
        <taxon>asterids</taxon>
        <taxon>lamiids</taxon>
        <taxon>Lamiales</taxon>
        <taxon>Phrymaceae</taxon>
        <taxon>Erythranthe</taxon>
    </lineage>
</organism>
<keyword evidence="7" id="KW-1185">Reference proteome</keyword>
<dbReference type="PANTHER" id="PTHR32370">
    <property type="entry name" value="OS12G0117600 PROTEIN"/>
    <property type="match status" value="1"/>
</dbReference>
<gene>
    <name evidence="6" type="ORF">MIMGU_mgv1a022051mg</name>
</gene>
<name>A0A022PN78_ERYGU</name>
<dbReference type="InterPro" id="IPR043454">
    <property type="entry name" value="NPH3/RPT2-like"/>
</dbReference>
<dbReference type="STRING" id="4155.A0A022PN78"/>
<evidence type="ECO:0000256" key="2">
    <source>
        <dbReference type="ARBA" id="ARBA00022786"/>
    </source>
</evidence>
<reference evidence="6 7" key="1">
    <citation type="journal article" date="2013" name="Proc. Natl. Acad. Sci. U.S.A.">
        <title>Fine-scale variation in meiotic recombination in Mimulus inferred from population shotgun sequencing.</title>
        <authorList>
            <person name="Hellsten U."/>
            <person name="Wright K.M."/>
            <person name="Jenkins J."/>
            <person name="Shu S."/>
            <person name="Yuan Y."/>
            <person name="Wessler S.R."/>
            <person name="Schmutz J."/>
            <person name="Willis J.H."/>
            <person name="Rokhsar D.S."/>
        </authorList>
    </citation>
    <scope>NUCLEOTIDE SEQUENCE [LARGE SCALE GENOMIC DNA]</scope>
    <source>
        <strain evidence="7">cv. DUN x IM62</strain>
    </source>
</reference>
<dbReference type="InterPro" id="IPR011333">
    <property type="entry name" value="SKP1/BTB/POZ_sf"/>
</dbReference>
<feature type="compositionally biased region" description="Basic and acidic residues" evidence="4">
    <location>
        <begin position="484"/>
        <end position="494"/>
    </location>
</feature>
<evidence type="ECO:0000259" key="5">
    <source>
        <dbReference type="PROSITE" id="PS51649"/>
    </source>
</evidence>
<dbReference type="EMBL" id="KI632366">
    <property type="protein sequence ID" value="EYU17647.1"/>
    <property type="molecule type" value="Genomic_DNA"/>
</dbReference>
<evidence type="ECO:0000256" key="4">
    <source>
        <dbReference type="SAM" id="MobiDB-lite"/>
    </source>
</evidence>
<keyword evidence="2" id="KW-0833">Ubl conjugation pathway</keyword>
<dbReference type="PROSITE" id="PS51649">
    <property type="entry name" value="NPH3"/>
    <property type="match status" value="1"/>
</dbReference>
<dbReference type="Pfam" id="PF03000">
    <property type="entry name" value="NPH3"/>
    <property type="match status" value="1"/>
</dbReference>
<protein>
    <recommendedName>
        <fullName evidence="5">NPH3 domain-containing protein</fullName>
    </recommendedName>
</protein>
<feature type="domain" description="NPH3" evidence="5">
    <location>
        <begin position="191"/>
        <end position="451"/>
    </location>
</feature>
<comment type="similarity">
    <text evidence="3">Belongs to the NPH3 family.</text>
</comment>
<dbReference type="eggNOG" id="ENOG502QQV1">
    <property type="taxonomic scope" value="Eukaryota"/>
</dbReference>
<sequence length="533" mass="60769">RTRSKLTSELQLHICGSLFTLDKELLATKSSKIAKLIQRNPNNADLSNLLRDIPADRESMEIVRRFCHGIGANLTPENIVRISCVAKYLGMTDDHCPDNLLTKALTFFECRVIPSWNNSVRALKNAENILDHASELGLVDYCAKSIISKAMEDPRLLGESIKINIPISDGEDSNEENVYKPNARRKLFDIEWKSEDLSLLGLRLYAPLINAMIQRKIPQENIAANICQYAKTWLFSDEEKVDETSRREILEALVQLLPHERYMVTCTFLFNMLRYAKFLDASSDCINGLELRIGKQLDQASVKDMMLILSQGYAKDENYDTECVRRILKNFYMHYTGRDPTGLGLVAELIDEFLIEISANIDLKMEIFVAFADMSVAASEGILSHRTSDGVYRAVDIYLDKHRHLTESEKEEICRVLNCNRLSGGACEHAAQNERLPVRFVVQALYVAQLKLREAIVPRIVGGGGSENSNSGFVKREEEEEGERMEIERMESKKNKNGKMSMWKEMKRKFGCGISMYDDCHCHVKKKKKVHPR</sequence>
<dbReference type="InterPro" id="IPR027356">
    <property type="entry name" value="NPH3_dom"/>
</dbReference>
<comment type="pathway">
    <text evidence="1">Protein modification; protein ubiquitination.</text>
</comment>
<dbReference type="UniPathway" id="UPA00143"/>
<accession>A0A022PN78</accession>
<dbReference type="AlphaFoldDB" id="A0A022PN78"/>
<feature type="non-terminal residue" evidence="6">
    <location>
        <position position="1"/>
    </location>
</feature>
<dbReference type="GO" id="GO:0016567">
    <property type="term" value="P:protein ubiquitination"/>
    <property type="evidence" value="ECO:0007669"/>
    <property type="project" value="UniProtKB-UniPathway"/>
</dbReference>
<evidence type="ECO:0000313" key="7">
    <source>
        <dbReference type="Proteomes" id="UP000030748"/>
    </source>
</evidence>
<feature type="region of interest" description="Disordered" evidence="4">
    <location>
        <begin position="467"/>
        <end position="500"/>
    </location>
</feature>
<dbReference type="SUPFAM" id="SSF54695">
    <property type="entry name" value="POZ domain"/>
    <property type="match status" value="1"/>
</dbReference>
<evidence type="ECO:0000313" key="6">
    <source>
        <dbReference type="EMBL" id="EYU17647.1"/>
    </source>
</evidence>
<dbReference type="Proteomes" id="UP000030748">
    <property type="component" value="Unassembled WGS sequence"/>
</dbReference>
<evidence type="ECO:0000256" key="3">
    <source>
        <dbReference type="PROSITE-ProRule" id="PRU00982"/>
    </source>
</evidence>
<evidence type="ECO:0000256" key="1">
    <source>
        <dbReference type="ARBA" id="ARBA00004906"/>
    </source>
</evidence>